<reference evidence="2 3" key="1">
    <citation type="submission" date="2021-10" db="EMBL/GenBank/DDBJ databases">
        <authorList>
            <person name="Koch H."/>
        </authorList>
    </citation>
    <scope>NUCLEOTIDE SEQUENCE [LARGE SCALE GENOMIC DNA]</scope>
    <source>
        <strain evidence="2">6680</strain>
    </source>
</reference>
<gene>
    <name evidence="2" type="ORF">NTG6680_0775</name>
</gene>
<dbReference type="EMBL" id="OU912926">
    <property type="protein sequence ID" value="CAG9932028.1"/>
    <property type="molecule type" value="Genomic_DNA"/>
</dbReference>
<dbReference type="RefSeq" id="WP_239796035.1">
    <property type="nucleotide sequence ID" value="NZ_OU912926.1"/>
</dbReference>
<proteinExistence type="predicted"/>
<sequence>MQVIENLTRLRGLILRRVPHPSRVGYDLLTLQVNETQAVDGKADLLGRHMGGSLDVAVRSELIRDVVDSIGANVDLRAKMTPDGALAEPHPEPGNFAIATGPDSG</sequence>
<protein>
    <submittedName>
        <fullName evidence="2">Uncharacterized protein</fullName>
    </submittedName>
</protein>
<evidence type="ECO:0000313" key="3">
    <source>
        <dbReference type="Proteomes" id="UP000839052"/>
    </source>
</evidence>
<evidence type="ECO:0000313" key="2">
    <source>
        <dbReference type="EMBL" id="CAG9932028.1"/>
    </source>
</evidence>
<evidence type="ECO:0000256" key="1">
    <source>
        <dbReference type="SAM" id="MobiDB-lite"/>
    </source>
</evidence>
<organism evidence="2 3">
    <name type="scientific">Candidatus Nitrotoga arctica</name>
    <dbReference type="NCBI Taxonomy" id="453162"/>
    <lineage>
        <taxon>Bacteria</taxon>
        <taxon>Pseudomonadati</taxon>
        <taxon>Pseudomonadota</taxon>
        <taxon>Betaproteobacteria</taxon>
        <taxon>Nitrosomonadales</taxon>
        <taxon>Gallionellaceae</taxon>
        <taxon>Candidatus Nitrotoga</taxon>
    </lineage>
</organism>
<keyword evidence="3" id="KW-1185">Reference proteome</keyword>
<dbReference type="Proteomes" id="UP000839052">
    <property type="component" value="Chromosome"/>
</dbReference>
<name>A0ABN8AMY8_9PROT</name>
<feature type="region of interest" description="Disordered" evidence="1">
    <location>
        <begin position="83"/>
        <end position="105"/>
    </location>
</feature>
<accession>A0ABN8AMY8</accession>